<dbReference type="SUPFAM" id="SSF56801">
    <property type="entry name" value="Acetyl-CoA synthetase-like"/>
    <property type="match status" value="1"/>
</dbReference>
<comment type="caution">
    <text evidence="1">The sequence shown here is derived from an EMBL/GenBank/DDBJ whole genome shotgun (WGS) entry which is preliminary data.</text>
</comment>
<reference evidence="1 2" key="1">
    <citation type="journal article" date="2016" name="Genome Biol. Evol.">
        <title>Gene Family Evolution Reflects Adaptation to Soil Environmental Stressors in the Genome of the Collembolan Orchesella cincta.</title>
        <authorList>
            <person name="Faddeeva-Vakhrusheva A."/>
            <person name="Derks M.F."/>
            <person name="Anvar S.Y."/>
            <person name="Agamennone V."/>
            <person name="Suring W."/>
            <person name="Smit S."/>
            <person name="van Straalen N.M."/>
            <person name="Roelofs D."/>
        </authorList>
    </citation>
    <scope>NUCLEOTIDE SEQUENCE [LARGE SCALE GENOMIC DNA]</scope>
    <source>
        <tissue evidence="1">Mixed pool</tissue>
    </source>
</reference>
<dbReference type="InterPro" id="IPR045851">
    <property type="entry name" value="AMP-bd_C_sf"/>
</dbReference>
<dbReference type="Gene3D" id="3.30.300.30">
    <property type="match status" value="1"/>
</dbReference>
<evidence type="ECO:0000313" key="2">
    <source>
        <dbReference type="Proteomes" id="UP000094527"/>
    </source>
</evidence>
<dbReference type="InterPro" id="IPR042099">
    <property type="entry name" value="ANL_N_sf"/>
</dbReference>
<keyword evidence="1" id="KW-0436">Ligase</keyword>
<accession>A0A1D2M5H6</accession>
<dbReference type="AlphaFoldDB" id="A0A1D2M5H6"/>
<dbReference type="EMBL" id="LJIJ01003922">
    <property type="protein sequence ID" value="ODM88240.1"/>
    <property type="molecule type" value="Genomic_DNA"/>
</dbReference>
<protein>
    <submittedName>
        <fullName evidence="1">Putative 4-coumarate--CoA ligase 2</fullName>
    </submittedName>
</protein>
<name>A0A1D2M5H6_ORCCI</name>
<dbReference type="GO" id="GO:0016874">
    <property type="term" value="F:ligase activity"/>
    <property type="evidence" value="ECO:0007669"/>
    <property type="project" value="UniProtKB-KW"/>
</dbReference>
<dbReference type="STRING" id="48709.A0A1D2M5H6"/>
<sequence length="210" mass="23814">MAYERITIELIVCEEDAWNYVKGADKLEGCKNHNSNRSNSSSLQQFLEEEMDQPGFIFAFPTFLTGNDLPNFSVGETIPWTLIQIRNPETLESWPDQRGEICVKAPEETEKAFVDGFFRTGDIGNYDANECYWKTSAAERSIVVVAPDVGGHVPRAFVTVHQSSDAKKDVEEEIKEYANAKLASYKHLRGAYTLLMNYARKNWKNITIAC</sequence>
<gene>
    <name evidence="1" type="ORF">Ocin01_18444</name>
</gene>
<dbReference type="Gene3D" id="3.40.50.12780">
    <property type="entry name" value="N-terminal domain of ligase-like"/>
    <property type="match status" value="1"/>
</dbReference>
<dbReference type="Proteomes" id="UP000094527">
    <property type="component" value="Unassembled WGS sequence"/>
</dbReference>
<evidence type="ECO:0000313" key="1">
    <source>
        <dbReference type="EMBL" id="ODM88240.1"/>
    </source>
</evidence>
<dbReference type="OrthoDB" id="10253869at2759"/>
<proteinExistence type="predicted"/>
<keyword evidence="2" id="KW-1185">Reference proteome</keyword>
<organism evidence="1 2">
    <name type="scientific">Orchesella cincta</name>
    <name type="common">Springtail</name>
    <name type="synonym">Podura cincta</name>
    <dbReference type="NCBI Taxonomy" id="48709"/>
    <lineage>
        <taxon>Eukaryota</taxon>
        <taxon>Metazoa</taxon>
        <taxon>Ecdysozoa</taxon>
        <taxon>Arthropoda</taxon>
        <taxon>Hexapoda</taxon>
        <taxon>Collembola</taxon>
        <taxon>Entomobryomorpha</taxon>
        <taxon>Entomobryoidea</taxon>
        <taxon>Orchesellidae</taxon>
        <taxon>Orchesellinae</taxon>
        <taxon>Orchesella</taxon>
    </lineage>
</organism>